<dbReference type="InterPro" id="IPR036928">
    <property type="entry name" value="AS_sf"/>
</dbReference>
<reference evidence="2" key="1">
    <citation type="journal article" date="2023" name="Mol. Phylogenet. Evol.">
        <title>Genome-scale phylogeny and comparative genomics of the fungal order Sordariales.</title>
        <authorList>
            <person name="Hensen N."/>
            <person name="Bonometti L."/>
            <person name="Westerberg I."/>
            <person name="Brannstrom I.O."/>
            <person name="Guillou S."/>
            <person name="Cros-Aarteil S."/>
            <person name="Calhoun S."/>
            <person name="Haridas S."/>
            <person name="Kuo A."/>
            <person name="Mondo S."/>
            <person name="Pangilinan J."/>
            <person name="Riley R."/>
            <person name="LaButti K."/>
            <person name="Andreopoulos B."/>
            <person name="Lipzen A."/>
            <person name="Chen C."/>
            <person name="Yan M."/>
            <person name="Daum C."/>
            <person name="Ng V."/>
            <person name="Clum A."/>
            <person name="Steindorff A."/>
            <person name="Ohm R.A."/>
            <person name="Martin F."/>
            <person name="Silar P."/>
            <person name="Natvig D.O."/>
            <person name="Lalanne C."/>
            <person name="Gautier V."/>
            <person name="Ament-Velasquez S.L."/>
            <person name="Kruys A."/>
            <person name="Hutchinson M.I."/>
            <person name="Powell A.J."/>
            <person name="Barry K."/>
            <person name="Miller A.N."/>
            <person name="Grigoriev I.V."/>
            <person name="Debuchy R."/>
            <person name="Gladieux P."/>
            <person name="Hiltunen Thoren M."/>
            <person name="Johannesson H."/>
        </authorList>
    </citation>
    <scope>NUCLEOTIDE SEQUENCE</scope>
    <source>
        <strain evidence="2">CBS 990.96</strain>
    </source>
</reference>
<evidence type="ECO:0000313" key="3">
    <source>
        <dbReference type="Proteomes" id="UP001301958"/>
    </source>
</evidence>
<accession>A0AAN6YMQ9</accession>
<sequence length="193" mass="20460">MLRAALPPAARISAGYSPISIGTEADGSICTTASRAALYGMKPTVGTTPKDGVFVISATFDTVGAMAKYVEDLAILVGYVQENGAESNGSFPNYQDLLQKDWSGLRLGFVDPDKWQLPPGLVTPIEEVSAQIKSSYMVAMENIRNSGCCEVIYVVELVQPKENGIAAAMDAAGPSQVARAAFWSVCHLAAEPR</sequence>
<keyword evidence="3" id="KW-1185">Reference proteome</keyword>
<gene>
    <name evidence="2" type="ORF">QBC38DRAFT_493309</name>
</gene>
<dbReference type="PANTHER" id="PTHR42678">
    <property type="entry name" value="AMIDASE"/>
    <property type="match status" value="1"/>
</dbReference>
<evidence type="ECO:0000259" key="1">
    <source>
        <dbReference type="Pfam" id="PF01425"/>
    </source>
</evidence>
<proteinExistence type="predicted"/>
<reference evidence="2" key="2">
    <citation type="submission" date="2023-05" db="EMBL/GenBank/DDBJ databases">
        <authorList>
            <consortium name="Lawrence Berkeley National Laboratory"/>
            <person name="Steindorff A."/>
            <person name="Hensen N."/>
            <person name="Bonometti L."/>
            <person name="Westerberg I."/>
            <person name="Brannstrom I.O."/>
            <person name="Guillou S."/>
            <person name="Cros-Aarteil S."/>
            <person name="Calhoun S."/>
            <person name="Haridas S."/>
            <person name="Kuo A."/>
            <person name="Mondo S."/>
            <person name="Pangilinan J."/>
            <person name="Riley R."/>
            <person name="Labutti K."/>
            <person name="Andreopoulos B."/>
            <person name="Lipzen A."/>
            <person name="Chen C."/>
            <person name="Yanf M."/>
            <person name="Daum C."/>
            <person name="Ng V."/>
            <person name="Clum A."/>
            <person name="Ohm R."/>
            <person name="Martin F."/>
            <person name="Silar P."/>
            <person name="Natvig D."/>
            <person name="Lalanne C."/>
            <person name="Gautier V."/>
            <person name="Ament-Velasquez S.L."/>
            <person name="Kruys A."/>
            <person name="Hutchinson M.I."/>
            <person name="Powell A.J."/>
            <person name="Barry K."/>
            <person name="Miller A.N."/>
            <person name="Grigoriev I.V."/>
            <person name="Debuchy R."/>
            <person name="Gladieux P."/>
            <person name="Thoren M.H."/>
            <person name="Johannesson H."/>
        </authorList>
    </citation>
    <scope>NUCLEOTIDE SEQUENCE</scope>
    <source>
        <strain evidence="2">CBS 990.96</strain>
    </source>
</reference>
<dbReference type="InterPro" id="IPR023631">
    <property type="entry name" value="Amidase_dom"/>
</dbReference>
<dbReference type="SUPFAM" id="SSF75304">
    <property type="entry name" value="Amidase signature (AS) enzymes"/>
    <property type="match status" value="1"/>
</dbReference>
<organism evidence="2 3">
    <name type="scientific">Podospora fimiseda</name>
    <dbReference type="NCBI Taxonomy" id="252190"/>
    <lineage>
        <taxon>Eukaryota</taxon>
        <taxon>Fungi</taxon>
        <taxon>Dikarya</taxon>
        <taxon>Ascomycota</taxon>
        <taxon>Pezizomycotina</taxon>
        <taxon>Sordariomycetes</taxon>
        <taxon>Sordariomycetidae</taxon>
        <taxon>Sordariales</taxon>
        <taxon>Podosporaceae</taxon>
        <taxon>Podospora</taxon>
    </lineage>
</organism>
<dbReference type="Pfam" id="PF01425">
    <property type="entry name" value="Amidase"/>
    <property type="match status" value="1"/>
</dbReference>
<dbReference type="PANTHER" id="PTHR42678:SF34">
    <property type="entry name" value="OS04G0183300 PROTEIN"/>
    <property type="match status" value="1"/>
</dbReference>
<dbReference type="Proteomes" id="UP001301958">
    <property type="component" value="Unassembled WGS sequence"/>
</dbReference>
<dbReference type="Gene3D" id="3.90.1300.10">
    <property type="entry name" value="Amidase signature (AS) domain"/>
    <property type="match status" value="1"/>
</dbReference>
<comment type="caution">
    <text evidence="2">The sequence shown here is derived from an EMBL/GenBank/DDBJ whole genome shotgun (WGS) entry which is preliminary data.</text>
</comment>
<name>A0AAN6YMQ9_9PEZI</name>
<dbReference type="AlphaFoldDB" id="A0AAN6YMQ9"/>
<protein>
    <submittedName>
        <fullName evidence="2">Amidase signature domain-containing protein</fullName>
    </submittedName>
</protein>
<dbReference type="EMBL" id="MU865628">
    <property type="protein sequence ID" value="KAK4220846.1"/>
    <property type="molecule type" value="Genomic_DNA"/>
</dbReference>
<evidence type="ECO:0000313" key="2">
    <source>
        <dbReference type="EMBL" id="KAK4220846.1"/>
    </source>
</evidence>
<feature type="domain" description="Amidase" evidence="1">
    <location>
        <begin position="9"/>
        <end position="132"/>
    </location>
</feature>